<dbReference type="PROSITE" id="PS50104">
    <property type="entry name" value="TIR"/>
    <property type="match status" value="1"/>
</dbReference>
<dbReference type="GO" id="GO:0120147">
    <property type="term" value="F:formylglycine-generating oxidase activity"/>
    <property type="evidence" value="ECO:0007669"/>
    <property type="project" value="TreeGrafter"/>
</dbReference>
<dbReference type="RefSeq" id="WP_316426429.1">
    <property type="nucleotide sequence ID" value="NZ_CP130144.1"/>
</dbReference>
<evidence type="ECO:0000313" key="2">
    <source>
        <dbReference type="EMBL" id="WNZ44268.1"/>
    </source>
</evidence>
<name>A0AA96WRU6_LEPBY</name>
<dbReference type="Gene3D" id="3.90.1580.10">
    <property type="entry name" value="paralog of FGE (formylglycine-generating enzyme)"/>
    <property type="match status" value="1"/>
</dbReference>
<dbReference type="InterPro" id="IPR051043">
    <property type="entry name" value="Sulfatase_Mod_Factor_Kinase"/>
</dbReference>
<gene>
    <name evidence="2" type="ORF">Q2T42_20795</name>
</gene>
<dbReference type="InterPro" id="IPR005532">
    <property type="entry name" value="SUMF_dom"/>
</dbReference>
<dbReference type="AlphaFoldDB" id="A0AA96WRU6"/>
<dbReference type="InterPro" id="IPR016187">
    <property type="entry name" value="CTDL_fold"/>
</dbReference>
<dbReference type="SUPFAM" id="SSF52200">
    <property type="entry name" value="Toll/Interleukin receptor TIR domain"/>
    <property type="match status" value="1"/>
</dbReference>
<dbReference type="PANTHER" id="PTHR23150:SF19">
    <property type="entry name" value="FORMYLGLYCINE-GENERATING ENZYME"/>
    <property type="match status" value="1"/>
</dbReference>
<feature type="domain" description="TIR" evidence="1">
    <location>
        <begin position="3"/>
        <end position="145"/>
    </location>
</feature>
<proteinExistence type="predicted"/>
<dbReference type="Gene3D" id="3.40.50.10140">
    <property type="entry name" value="Toll/interleukin-1 receptor homology (TIR) domain"/>
    <property type="match status" value="1"/>
</dbReference>
<dbReference type="InterPro" id="IPR042095">
    <property type="entry name" value="SUMF_sf"/>
</dbReference>
<reference evidence="2" key="1">
    <citation type="journal article" date="2023" name="Plants (Basel)">
        <title>Genomic Analysis of Leptolyngbya boryana CZ1 Reveals Efficient Carbon Fixation Modules.</title>
        <authorList>
            <person name="Bai X."/>
            <person name="Wang H."/>
            <person name="Cheng W."/>
            <person name="Wang J."/>
            <person name="Ma M."/>
            <person name="Hu H."/>
            <person name="Song Z."/>
            <person name="Ma H."/>
            <person name="Fan Y."/>
            <person name="Du C."/>
            <person name="Xu J."/>
        </authorList>
    </citation>
    <scope>NUCLEOTIDE SEQUENCE</scope>
    <source>
        <strain evidence="2">CZ1</strain>
    </source>
</reference>
<accession>A0AA96WRU6</accession>
<protein>
    <submittedName>
        <fullName evidence="2">SUMF1/EgtB/PvdO family nonheme iron enzyme</fullName>
    </submittedName>
</protein>
<dbReference type="PANTHER" id="PTHR23150">
    <property type="entry name" value="SULFATASE MODIFYING FACTOR 1, 2"/>
    <property type="match status" value="1"/>
</dbReference>
<dbReference type="Pfam" id="PF03781">
    <property type="entry name" value="FGE-sulfatase"/>
    <property type="match status" value="1"/>
</dbReference>
<sequence length="609" mass="68808">MVRAVNVFVSYSHEDEPLRVELGKHLSSLRRSRAIAEWHDRKIDAGAEWAKEIDRNLKSADVILLLISPAFIHSDYCSSVELTQAMEQHEAGTACVIPIILRACDWENEPFAKLQAYPKNAKPVTTWENRDEAFLDIVRGVRGAVQRIAERLSESSTSEEVGRETEAIVQEIVESGQGEDQYREEVLFVLSQDGGEISPESRIVLEISRKSFQLSEERAKALEAEVIRPFQEFREAAIALIKPQGSVTPRIQSLLDRAQQRLNLSDADAAAIIENVLASISEPVIVVPPKPSLPTFSFEVITVNDRGKEIDRRQSQASYHREAVATGIFKGIFLNMIAIPGGTFWMGAVEGELEAGNIEKPQHQVTIEPFFMGKYAVTQAQWKAISQFPKINRDLEPDPSHFKGNNRPVECVSWDDAIEFCERLTRKTGEPYRLPSEAEWEYACRAGTTTPFHFGETITPELVNYKGNFGETITPELVNYKGNFGETITPESVNYKGNYTYANAAKGKYRETTIDVGSFPPNAFGLYEMHGNVWEWCADPWHDSYVNAPVDGRVWEMERDRENNRRVLRGGSWIFNLRYCRSASRYYSDAGTRLCSFGFRVVCSAPRTL</sequence>
<dbReference type="EMBL" id="CP130144">
    <property type="protein sequence ID" value="WNZ44268.1"/>
    <property type="molecule type" value="Genomic_DNA"/>
</dbReference>
<organism evidence="2">
    <name type="scientific">Leptolyngbya boryana CZ1</name>
    <dbReference type="NCBI Taxonomy" id="3060204"/>
    <lineage>
        <taxon>Bacteria</taxon>
        <taxon>Bacillati</taxon>
        <taxon>Cyanobacteriota</taxon>
        <taxon>Cyanophyceae</taxon>
        <taxon>Leptolyngbyales</taxon>
        <taxon>Leptolyngbyaceae</taxon>
        <taxon>Leptolyngbya group</taxon>
        <taxon>Leptolyngbya</taxon>
    </lineage>
</organism>
<reference evidence="2" key="2">
    <citation type="submission" date="2023-07" db="EMBL/GenBank/DDBJ databases">
        <authorList>
            <person name="Bai X.-H."/>
            <person name="Wang H.-H."/>
            <person name="Wang J."/>
            <person name="Ma M.-Y."/>
            <person name="Hu H.-H."/>
            <person name="Song Z.-L."/>
            <person name="Ma H.-G."/>
            <person name="Fan Y."/>
            <person name="Du C.-Y."/>
            <person name="Xu J.-C."/>
        </authorList>
    </citation>
    <scope>NUCLEOTIDE SEQUENCE</scope>
    <source>
        <strain evidence="2">CZ1</strain>
    </source>
</reference>
<dbReference type="Pfam" id="PF13676">
    <property type="entry name" value="TIR_2"/>
    <property type="match status" value="1"/>
</dbReference>
<dbReference type="SUPFAM" id="SSF56436">
    <property type="entry name" value="C-type lectin-like"/>
    <property type="match status" value="1"/>
</dbReference>
<dbReference type="InterPro" id="IPR000157">
    <property type="entry name" value="TIR_dom"/>
</dbReference>
<dbReference type="SMART" id="SM00255">
    <property type="entry name" value="TIR"/>
    <property type="match status" value="1"/>
</dbReference>
<evidence type="ECO:0000259" key="1">
    <source>
        <dbReference type="PROSITE" id="PS50104"/>
    </source>
</evidence>
<dbReference type="InterPro" id="IPR035897">
    <property type="entry name" value="Toll_tir_struct_dom_sf"/>
</dbReference>
<dbReference type="GO" id="GO:0007165">
    <property type="term" value="P:signal transduction"/>
    <property type="evidence" value="ECO:0007669"/>
    <property type="project" value="InterPro"/>
</dbReference>